<comment type="subunit">
    <text evidence="6">Consists of a catalytic RNA component (M1 or rnpB) and a protein subunit.</text>
</comment>
<dbReference type="AlphaFoldDB" id="A0AA43Q5N9"/>
<keyword evidence="4 6" id="KW-0378">Hydrolase</keyword>
<dbReference type="InterPro" id="IPR014721">
    <property type="entry name" value="Ribsml_uS5_D2-typ_fold_subgr"/>
</dbReference>
<keyword evidence="1 6" id="KW-0819">tRNA processing</keyword>
<dbReference type="InterPro" id="IPR000100">
    <property type="entry name" value="RNase_P"/>
</dbReference>
<evidence type="ECO:0000256" key="1">
    <source>
        <dbReference type="ARBA" id="ARBA00022694"/>
    </source>
</evidence>
<dbReference type="Proteomes" id="UP001160519">
    <property type="component" value="Unassembled WGS sequence"/>
</dbReference>
<organism evidence="8 9">
    <name type="scientific">Candidatus Methylobacter titanis</name>
    <dbReference type="NCBI Taxonomy" id="3053457"/>
    <lineage>
        <taxon>Bacteria</taxon>
        <taxon>Pseudomonadati</taxon>
        <taxon>Pseudomonadota</taxon>
        <taxon>Gammaproteobacteria</taxon>
        <taxon>Methylococcales</taxon>
        <taxon>Methylococcaceae</taxon>
        <taxon>Methylobacter</taxon>
    </lineage>
</organism>
<comment type="function">
    <text evidence="6">RNaseP catalyzes the removal of the 5'-leader sequence from pre-tRNA to produce the mature 5'-terminus. It can also cleave other RNA substrates such as 4.5S RNA. The protein component plays an auxiliary but essential role in vivo by binding to the 5'-leader sequence and broadening the substrate specificity of the ribozyme.</text>
</comment>
<dbReference type="GO" id="GO:0001682">
    <property type="term" value="P:tRNA 5'-leader removal"/>
    <property type="evidence" value="ECO:0007669"/>
    <property type="project" value="UniProtKB-UniRule"/>
</dbReference>
<dbReference type="GO" id="GO:0004526">
    <property type="term" value="F:ribonuclease P activity"/>
    <property type="evidence" value="ECO:0007669"/>
    <property type="project" value="UniProtKB-UniRule"/>
</dbReference>
<comment type="caution">
    <text evidence="8">The sequence shown here is derived from an EMBL/GenBank/DDBJ whole genome shotgun (WGS) entry which is preliminary data.</text>
</comment>
<accession>A0AA43Q5N9</accession>
<dbReference type="EMBL" id="JAQSDF010000067">
    <property type="protein sequence ID" value="MDI1232218.1"/>
    <property type="molecule type" value="Genomic_DNA"/>
</dbReference>
<keyword evidence="2 6" id="KW-0540">Nuclease</keyword>
<keyword evidence="3 6" id="KW-0255">Endonuclease</keyword>
<name>A0AA43Q5N9_9GAMM</name>
<dbReference type="GO" id="GO:0042781">
    <property type="term" value="F:3'-tRNA processing endoribonuclease activity"/>
    <property type="evidence" value="ECO:0007669"/>
    <property type="project" value="TreeGrafter"/>
</dbReference>
<dbReference type="PANTHER" id="PTHR33992:SF1">
    <property type="entry name" value="RIBONUCLEASE P PROTEIN COMPONENT"/>
    <property type="match status" value="1"/>
</dbReference>
<evidence type="ECO:0000256" key="7">
    <source>
        <dbReference type="NCBIfam" id="TIGR00188"/>
    </source>
</evidence>
<dbReference type="InterPro" id="IPR020568">
    <property type="entry name" value="Ribosomal_Su5_D2-typ_SF"/>
</dbReference>
<evidence type="ECO:0000256" key="4">
    <source>
        <dbReference type="ARBA" id="ARBA00022801"/>
    </source>
</evidence>
<keyword evidence="9" id="KW-1185">Reference proteome</keyword>
<dbReference type="Gene3D" id="3.30.230.10">
    <property type="match status" value="1"/>
</dbReference>
<gene>
    <name evidence="6 8" type="primary">rnpA</name>
    <name evidence="8" type="ORF">PSU93_13815</name>
</gene>
<dbReference type="GO" id="GO:0000049">
    <property type="term" value="F:tRNA binding"/>
    <property type="evidence" value="ECO:0007669"/>
    <property type="project" value="UniProtKB-UniRule"/>
</dbReference>
<proteinExistence type="inferred from homology"/>
<sequence>MAEEVFSFPPQLRLRKPAEYKKVFAKPVKSSDQYFTLLAIRNDFDHPRLGLAIAKKNIRKAVQRNVIKRTVRENFRIKQHGLGNIDIVVLARREAVDAPLDLLRKSLEKHWLKLVSRCDSYS</sequence>
<dbReference type="Pfam" id="PF00825">
    <property type="entry name" value="Ribonuclease_P"/>
    <property type="match status" value="1"/>
</dbReference>
<evidence type="ECO:0000256" key="2">
    <source>
        <dbReference type="ARBA" id="ARBA00022722"/>
    </source>
</evidence>
<protein>
    <recommendedName>
        <fullName evidence="6 7">Ribonuclease P protein component</fullName>
        <shortName evidence="6">RNase P protein</shortName>
        <shortName evidence="6">RNaseP protein</shortName>
        <ecNumber evidence="6 7">3.1.26.5</ecNumber>
    </recommendedName>
    <alternativeName>
        <fullName evidence="6">Protein C5</fullName>
    </alternativeName>
</protein>
<evidence type="ECO:0000256" key="3">
    <source>
        <dbReference type="ARBA" id="ARBA00022759"/>
    </source>
</evidence>
<dbReference type="PANTHER" id="PTHR33992">
    <property type="entry name" value="RIBONUCLEASE P PROTEIN COMPONENT"/>
    <property type="match status" value="1"/>
</dbReference>
<reference evidence="8" key="1">
    <citation type="submission" date="2023-01" db="EMBL/GenBank/DDBJ databases">
        <title>Biogeochemical cycle of methane in antarctic sediments.</title>
        <authorList>
            <person name="Roldan D.M."/>
            <person name="Menes R.J."/>
        </authorList>
    </citation>
    <scope>NUCLEOTIDE SEQUENCE [LARGE SCALE GENOMIC DNA]</scope>
    <source>
        <strain evidence="8">K-2018 MAG008</strain>
    </source>
</reference>
<dbReference type="SUPFAM" id="SSF54211">
    <property type="entry name" value="Ribosomal protein S5 domain 2-like"/>
    <property type="match status" value="1"/>
</dbReference>
<dbReference type="EC" id="3.1.26.5" evidence="6 7"/>
<evidence type="ECO:0000256" key="5">
    <source>
        <dbReference type="ARBA" id="ARBA00022884"/>
    </source>
</evidence>
<dbReference type="GO" id="GO:0030677">
    <property type="term" value="C:ribonuclease P complex"/>
    <property type="evidence" value="ECO:0007669"/>
    <property type="project" value="TreeGrafter"/>
</dbReference>
<comment type="catalytic activity">
    <reaction evidence="6">
        <text>Endonucleolytic cleavage of RNA, removing 5'-extranucleotides from tRNA precursor.</text>
        <dbReference type="EC" id="3.1.26.5"/>
    </reaction>
</comment>
<comment type="similarity">
    <text evidence="6">Belongs to the RnpA family.</text>
</comment>
<evidence type="ECO:0000256" key="6">
    <source>
        <dbReference type="HAMAP-Rule" id="MF_00227"/>
    </source>
</evidence>
<dbReference type="HAMAP" id="MF_00227">
    <property type="entry name" value="RNase_P"/>
    <property type="match status" value="1"/>
</dbReference>
<evidence type="ECO:0000313" key="9">
    <source>
        <dbReference type="Proteomes" id="UP001160519"/>
    </source>
</evidence>
<evidence type="ECO:0000313" key="8">
    <source>
        <dbReference type="EMBL" id="MDI1232218.1"/>
    </source>
</evidence>
<keyword evidence="5 6" id="KW-0694">RNA-binding</keyword>
<dbReference type="NCBIfam" id="TIGR00188">
    <property type="entry name" value="rnpA"/>
    <property type="match status" value="1"/>
</dbReference>